<dbReference type="Proteomes" id="UP001107961">
    <property type="component" value="Unassembled WGS sequence"/>
</dbReference>
<feature type="binding site" evidence="4">
    <location>
        <begin position="59"/>
        <end position="62"/>
    </location>
    <ligand>
        <name>GTP</name>
        <dbReference type="ChEBI" id="CHEBI:37565"/>
    </ligand>
</feature>
<feature type="domain" description="RapZ-like N-terminal" evidence="5">
    <location>
        <begin position="1"/>
        <end position="159"/>
    </location>
</feature>
<evidence type="ECO:0000256" key="3">
    <source>
        <dbReference type="ARBA" id="ARBA00023134"/>
    </source>
</evidence>
<dbReference type="Pfam" id="PF22740">
    <property type="entry name" value="PapZ_C"/>
    <property type="match status" value="1"/>
</dbReference>
<gene>
    <name evidence="7" type="primary">rapZ</name>
    <name evidence="7" type="ORF">LZG35_15645</name>
</gene>
<evidence type="ECO:0000256" key="2">
    <source>
        <dbReference type="ARBA" id="ARBA00022840"/>
    </source>
</evidence>
<dbReference type="SUPFAM" id="SSF52540">
    <property type="entry name" value="P-loop containing nucleoside triphosphate hydrolases"/>
    <property type="match status" value="1"/>
</dbReference>
<keyword evidence="2 4" id="KW-0067">ATP-binding</keyword>
<dbReference type="PANTHER" id="PTHR30448">
    <property type="entry name" value="RNASE ADAPTER PROTEIN RAPZ"/>
    <property type="match status" value="1"/>
</dbReference>
<dbReference type="GeneID" id="94687934"/>
<keyword evidence="1 4" id="KW-0547">Nucleotide-binding</keyword>
<proteinExistence type="inferred from homology"/>
<name>A0A9Q3W6G0_9GAMM</name>
<dbReference type="Gene3D" id="3.40.50.300">
    <property type="entry name" value="P-loop containing nucleotide triphosphate hydrolases"/>
    <property type="match status" value="1"/>
</dbReference>
<dbReference type="InterPro" id="IPR053930">
    <property type="entry name" value="RapZ-like_N"/>
</dbReference>
<comment type="caution">
    <text evidence="7">The sequence shown here is derived from an EMBL/GenBank/DDBJ whole genome shotgun (WGS) entry which is preliminary data.</text>
</comment>
<accession>A0A9Q3W6G0</accession>
<dbReference type="EMBL" id="JAJVKT010000020">
    <property type="protein sequence ID" value="MCE7510071.1"/>
    <property type="molecule type" value="Genomic_DNA"/>
</dbReference>
<evidence type="ECO:0000259" key="5">
    <source>
        <dbReference type="Pfam" id="PF03668"/>
    </source>
</evidence>
<reference evidence="7" key="1">
    <citation type="submission" date="2022-01" db="EMBL/GenBank/DDBJ databases">
        <authorList>
            <person name="Karlyshev A.V."/>
            <person name="Jaspars M."/>
        </authorList>
    </citation>
    <scope>NUCLEOTIDE SEQUENCE</scope>
    <source>
        <strain evidence="7">AGSA3-2</strain>
    </source>
</reference>
<dbReference type="NCBIfam" id="NF003828">
    <property type="entry name" value="PRK05416.1"/>
    <property type="match status" value="1"/>
</dbReference>
<dbReference type="GO" id="GO:0005525">
    <property type="term" value="F:GTP binding"/>
    <property type="evidence" value="ECO:0007669"/>
    <property type="project" value="UniProtKB-UniRule"/>
</dbReference>
<dbReference type="InterPro" id="IPR005337">
    <property type="entry name" value="RapZ-like"/>
</dbReference>
<sequence length="284" mass="31901">MKLTILSGRSGSGKTTALQALEDHGYYCVDNLPLGLLPQLAGQLDDEDRVLERVAVGIDARNLPRQLLAFPSTLAELRKLQVETEIIFLDADHGTLLKRFSATRRPHPLSGDDRTLADAIAYEAELLSDIRMRADLVIDTSTLDVHSLRNQIRQRVAGRNVKLSLLIQSFGFKNGLPNDADLVYDVRMLPNPHWHGDLRALTGRDDKVAAFLQSHQETEDLIDDIFQFLVRWLPSYAANDRSYVTVAIGCTGGRHRSVYLAEQLAQRLRNKAIPLHVRHRELEG</sequence>
<keyword evidence="8" id="KW-1185">Reference proteome</keyword>
<dbReference type="KEGG" id="axe:P40_16820"/>
<dbReference type="InterPro" id="IPR027417">
    <property type="entry name" value="P-loop_NTPase"/>
</dbReference>
<evidence type="ECO:0000259" key="6">
    <source>
        <dbReference type="Pfam" id="PF22740"/>
    </source>
</evidence>
<dbReference type="RefSeq" id="WP_022996264.1">
    <property type="nucleotide sequence ID" value="NZ_CBDDTQ010000006.1"/>
</dbReference>
<dbReference type="HAMAP" id="MF_00636">
    <property type="entry name" value="RapZ_like"/>
    <property type="match status" value="1"/>
</dbReference>
<protein>
    <submittedName>
        <fullName evidence="7">RNase adapter RapZ</fullName>
    </submittedName>
</protein>
<organism evidence="7 8">
    <name type="scientific">Alloalcanivorax xenomutans</name>
    <dbReference type="NCBI Taxonomy" id="1094342"/>
    <lineage>
        <taxon>Bacteria</taxon>
        <taxon>Pseudomonadati</taxon>
        <taxon>Pseudomonadota</taxon>
        <taxon>Gammaproteobacteria</taxon>
        <taxon>Oceanospirillales</taxon>
        <taxon>Alcanivoracaceae</taxon>
        <taxon>Alloalcanivorax</taxon>
    </lineage>
</organism>
<evidence type="ECO:0000256" key="1">
    <source>
        <dbReference type="ARBA" id="ARBA00022741"/>
    </source>
</evidence>
<dbReference type="AlphaFoldDB" id="A0A9Q3W6G0"/>
<keyword evidence="3 4" id="KW-0342">GTP-binding</keyword>
<dbReference type="Pfam" id="PF03668">
    <property type="entry name" value="RapZ-like_N"/>
    <property type="match status" value="1"/>
</dbReference>
<evidence type="ECO:0000256" key="4">
    <source>
        <dbReference type="HAMAP-Rule" id="MF_00636"/>
    </source>
</evidence>
<feature type="binding site" evidence="4">
    <location>
        <begin position="8"/>
        <end position="15"/>
    </location>
    <ligand>
        <name>ATP</name>
        <dbReference type="ChEBI" id="CHEBI:30616"/>
    </ligand>
</feature>
<dbReference type="GO" id="GO:0005524">
    <property type="term" value="F:ATP binding"/>
    <property type="evidence" value="ECO:0007669"/>
    <property type="project" value="UniProtKB-UniRule"/>
</dbReference>
<evidence type="ECO:0000313" key="7">
    <source>
        <dbReference type="EMBL" id="MCE7510071.1"/>
    </source>
</evidence>
<evidence type="ECO:0000313" key="8">
    <source>
        <dbReference type="Proteomes" id="UP001107961"/>
    </source>
</evidence>
<feature type="domain" description="RapZ C-terminal" evidence="6">
    <location>
        <begin position="164"/>
        <end position="283"/>
    </location>
</feature>
<dbReference type="PIRSF" id="PIRSF005052">
    <property type="entry name" value="P-loopkin"/>
    <property type="match status" value="1"/>
</dbReference>
<dbReference type="PANTHER" id="PTHR30448:SF0">
    <property type="entry name" value="RNASE ADAPTER PROTEIN RAPZ"/>
    <property type="match status" value="1"/>
</dbReference>
<dbReference type="InterPro" id="IPR053931">
    <property type="entry name" value="RapZ_C"/>
</dbReference>